<dbReference type="Gene3D" id="3.30.470.20">
    <property type="entry name" value="ATP-grasp fold, B domain"/>
    <property type="match status" value="1"/>
</dbReference>
<dbReference type="InterPro" id="IPR036691">
    <property type="entry name" value="Endo/exonu/phosph_ase_sf"/>
</dbReference>
<gene>
    <name evidence="3" type="primary">Necator_chrII.g5403</name>
    <name evidence="3" type="ORF">RB195_017610</name>
</gene>
<organism evidence="3 4">
    <name type="scientific">Necator americanus</name>
    <name type="common">Human hookworm</name>
    <dbReference type="NCBI Taxonomy" id="51031"/>
    <lineage>
        <taxon>Eukaryota</taxon>
        <taxon>Metazoa</taxon>
        <taxon>Ecdysozoa</taxon>
        <taxon>Nematoda</taxon>
        <taxon>Chromadorea</taxon>
        <taxon>Rhabditida</taxon>
        <taxon>Rhabditina</taxon>
        <taxon>Rhabditomorpha</taxon>
        <taxon>Strongyloidea</taxon>
        <taxon>Ancylostomatidae</taxon>
        <taxon>Bunostominae</taxon>
        <taxon>Necator</taxon>
    </lineage>
</organism>
<dbReference type="PROSITE" id="PS51221">
    <property type="entry name" value="TTL"/>
    <property type="match status" value="1"/>
</dbReference>
<accession>A0ABR1C605</accession>
<dbReference type="Pfam" id="PF00078">
    <property type="entry name" value="RVT_1"/>
    <property type="match status" value="1"/>
</dbReference>
<comment type="caution">
    <text evidence="3">The sequence shown here is derived from an EMBL/GenBank/DDBJ whole genome shotgun (WGS) entry which is preliminary data.</text>
</comment>
<evidence type="ECO:0000313" key="4">
    <source>
        <dbReference type="Proteomes" id="UP001303046"/>
    </source>
</evidence>
<evidence type="ECO:0000313" key="3">
    <source>
        <dbReference type="EMBL" id="KAK6733944.1"/>
    </source>
</evidence>
<dbReference type="EMBL" id="JAVFWL010000002">
    <property type="protein sequence ID" value="KAK6733944.1"/>
    <property type="molecule type" value="Genomic_DNA"/>
</dbReference>
<dbReference type="InterPro" id="IPR000477">
    <property type="entry name" value="RT_dom"/>
</dbReference>
<dbReference type="PANTHER" id="PTHR46088:SF1">
    <property type="entry name" value="TUBULIN--TYROSINE LIGASE-LIKE PROTEIN 12"/>
    <property type="match status" value="1"/>
</dbReference>
<keyword evidence="4" id="KW-1185">Reference proteome</keyword>
<dbReference type="InterPro" id="IPR057954">
    <property type="entry name" value="SET_TTL12"/>
</dbReference>
<dbReference type="InterPro" id="IPR043502">
    <property type="entry name" value="DNA/RNA_pol_sf"/>
</dbReference>
<dbReference type="CDD" id="cd01650">
    <property type="entry name" value="RT_nLTR_like"/>
    <property type="match status" value="1"/>
</dbReference>
<dbReference type="Proteomes" id="UP001303046">
    <property type="component" value="Unassembled WGS sequence"/>
</dbReference>
<comment type="similarity">
    <text evidence="1">Belongs to the tubulin--tyrosine ligase family.</text>
</comment>
<feature type="domain" description="Reverse transcriptase" evidence="2">
    <location>
        <begin position="783"/>
        <end position="1010"/>
    </location>
</feature>
<dbReference type="InterPro" id="IPR004344">
    <property type="entry name" value="TTL/TTLL_fam"/>
</dbReference>
<evidence type="ECO:0000256" key="1">
    <source>
        <dbReference type="ARBA" id="ARBA00006820"/>
    </source>
</evidence>
<dbReference type="InterPro" id="IPR043128">
    <property type="entry name" value="Rev_trsase/Diguanyl_cyclase"/>
</dbReference>
<name>A0ABR1C605_NECAM</name>
<dbReference type="SUPFAM" id="SSF56219">
    <property type="entry name" value="DNase I-like"/>
    <property type="match status" value="1"/>
</dbReference>
<reference evidence="3 4" key="1">
    <citation type="submission" date="2023-08" db="EMBL/GenBank/DDBJ databases">
        <title>A Necator americanus chromosomal reference genome.</title>
        <authorList>
            <person name="Ilik V."/>
            <person name="Petrzelkova K.J."/>
            <person name="Pardy F."/>
            <person name="Fuh T."/>
            <person name="Niatou-Singa F.S."/>
            <person name="Gouil Q."/>
            <person name="Baker L."/>
            <person name="Ritchie M.E."/>
            <person name="Jex A.R."/>
            <person name="Gazzola D."/>
            <person name="Li H."/>
            <person name="Toshio Fujiwara R."/>
            <person name="Zhan B."/>
            <person name="Aroian R.V."/>
            <person name="Pafco B."/>
            <person name="Schwarz E.M."/>
        </authorList>
    </citation>
    <scope>NUCLEOTIDE SEQUENCE [LARGE SCALE GENOMIC DNA]</scope>
    <source>
        <strain evidence="3 4">Aroian</strain>
        <tissue evidence="3">Whole animal</tissue>
    </source>
</reference>
<proteinExistence type="inferred from homology"/>
<evidence type="ECO:0000259" key="2">
    <source>
        <dbReference type="PROSITE" id="PS50878"/>
    </source>
</evidence>
<dbReference type="InterPro" id="IPR027749">
    <property type="entry name" value="TTLL12"/>
</dbReference>
<sequence length="1360" mass="156480">MEFGGYHFEHFLHGHKPQLEAGGIPPELWGSLYSKLMQQTFDAGNYFRILCEETDVGRNWSVYATKDLHPIDEYNVFLIDHAWTFRPHQARAQLEELPQLVERMTHLLDIDTSEENVSVSESDNEVTTDECERVIMEQKLEASAQGKTLPRLESVDARLCSAVKEEPSAIDKILSNMWKHIQTYTVMLKQTLWLFPEMDEESMPLWYIMDEFGVRISHSETPNVKVVPLYFIPQKAAYSVVFLTKEVRDGEEICRDFADNALSRLHPEWRPFLLIPWLEHEFELKEELNREPADEIFFMSGRSLDVLPKEDAQQESLEAIKKRDLSLPLRVYADDLQLIEKLSAVKCEETANWRAADVIWLRRHFRDFEQLCKENPRALVNQFPHESCITVKDLLSAIVMDQNAGKSPAWFQICFNLNTELPQFVSYYLRRKASIFTASVPCTLGPAVQTSDGMATAADDSELDAFYEELEEVVRNEKSFYKFVVGDFNAKLGKATEEEYGIGRFGLGDRNENGNHLAGLLSAARLFHGNSLFMKKDHRRWTWESPNGATRAEIDHILTNRRWCLLDISVVPSFCSGSDHRLLRAKIRLSHTMEKNICYRQRRRKEVVYDDCVLEDSLSQVTGTSRRTQTWTRMLLRGLRACAERRRRALRLDPNASHIERQKKILEAAQRRTNLKKCRRDLREYNIPLATLLSEDGTRTSSRREMEIITQRFYSNLFRSSTPVSSPIIPTGEAPPRILPSEVRVAIKSMKPGLAPGPDFISADFLRAGGHPLHVILAAHMTSYPQKERIPDQWKTSRTVLIHKKEQAGFRQVFSCLDHIQTVSRVIEVCREYRLPLVLTLVDYEKAFDSVETNAILSVLVDQGVDVSYVRTLANCYERCTTRIQLFHRPLTTPIGKGVRQGDTISPKLFTAALQWIMKSLFWEERSIRVDGRFLSNLRFADDIVLFLSSTNEAETMLNELNEAGKRIGLRINRKKTQFMKNAHCEDGGIQLEGSQIVETPSYVYLGRSMNMENDLKEELNRRMRAAWAAFAAVREATDQLTDHDLRAHLFDSTVLPSLCYAAETRPPTRWGDVFAAGWTSWSSAGYGSGLVTSPKLENILDDNGEGTKRVEEMLGPARRVKTGHLSNGLDNTWIIKPWNLARGLDMHVSNDLRQIIRLTESGPKIACKYIERPVLFHRSDSGCMVKFDLRYIVFLNQVRPVRAFLYKNFWIRFAINQFSLDNFDDIDTHFTVFNYGNEDKILQMECADFIKRLQETYPSIKWCDVQSKINNVLKSALEAACSYDPPRGVAKNVQSRAMYGADVMLQWSDSEEKEVQPTLLEFNFMPDCNRACQYYPDFADTVFQTMFMDQIDASKVCEI</sequence>
<dbReference type="Pfam" id="PF25556">
    <property type="entry name" value="SET_TTL"/>
    <property type="match status" value="2"/>
</dbReference>
<protein>
    <recommendedName>
        <fullName evidence="2">Reverse transcriptase domain-containing protein</fullName>
    </recommendedName>
</protein>
<dbReference type="PROSITE" id="PS50878">
    <property type="entry name" value="RT_POL"/>
    <property type="match status" value="1"/>
</dbReference>
<dbReference type="Gene3D" id="3.30.70.270">
    <property type="match status" value="1"/>
</dbReference>
<dbReference type="PANTHER" id="PTHR46088">
    <property type="entry name" value="TUBULIN--TYROSINE LIGASE-LIKE PROTEIN 12"/>
    <property type="match status" value="1"/>
</dbReference>
<dbReference type="SUPFAM" id="SSF56672">
    <property type="entry name" value="DNA/RNA polymerases"/>
    <property type="match status" value="1"/>
</dbReference>
<dbReference type="Gene3D" id="3.60.10.10">
    <property type="entry name" value="Endonuclease/exonuclease/phosphatase"/>
    <property type="match status" value="1"/>
</dbReference>
<dbReference type="Pfam" id="PF03133">
    <property type="entry name" value="TTL"/>
    <property type="match status" value="2"/>
</dbReference>